<keyword evidence="1" id="KW-1133">Transmembrane helix</keyword>
<comment type="caution">
    <text evidence="2">The sequence shown here is derived from an EMBL/GenBank/DDBJ whole genome shotgun (WGS) entry which is preliminary data.</text>
</comment>
<keyword evidence="1" id="KW-0472">Membrane</keyword>
<keyword evidence="3" id="KW-1185">Reference proteome</keyword>
<reference evidence="2 3" key="1">
    <citation type="submission" date="2018-01" db="EMBL/GenBank/DDBJ databases">
        <title>Saezia sanguinis gen. nov., sp. nov., in the order Burkholderiales isolated from human blood.</title>
        <authorList>
            <person name="Medina-Pascual M.J."/>
            <person name="Valdezate S."/>
            <person name="Monzon S."/>
            <person name="Cuesta I."/>
            <person name="Carrasco G."/>
            <person name="Villalon P."/>
            <person name="Saez-Nieto J.A."/>
        </authorList>
    </citation>
    <scope>NUCLEOTIDE SEQUENCE [LARGE SCALE GENOMIC DNA]</scope>
    <source>
        <strain evidence="2 3">CNM695-12</strain>
    </source>
</reference>
<proteinExistence type="predicted"/>
<feature type="transmembrane region" description="Helical" evidence="1">
    <location>
        <begin position="319"/>
        <end position="341"/>
    </location>
</feature>
<feature type="transmembrane region" description="Helical" evidence="1">
    <location>
        <begin position="269"/>
        <end position="289"/>
    </location>
</feature>
<evidence type="ECO:0000313" key="2">
    <source>
        <dbReference type="EMBL" id="RUS66594.1"/>
    </source>
</evidence>
<dbReference type="AlphaFoldDB" id="A0A433SD87"/>
<sequence length="360" mass="40537">MAGLHSIYLPVSPGAKLLSAAGNPLCLYCPAFTCHFNQINQPTKNVTSKLFIALSILTALISTIRGEGVYFLVAIPILFIIIFWKTSTRFQKTLFPILTAILFLIVNYPQSKIMGPIDHQKYILTTYTEPLGSLVNKAMQDNRTDLIEDIDKYLRVSNFKDVSGAYAYWHTDLIREGFYEADKSDLYHALLKLIYTYPDVFIKDRWATFQFGQTPIVVTETVGYTAGSAPSEVYDTVFKGGLSDYLSPKTRDRTLQFIALQTSKTARAFFHNILIPLGLIVFLSLVLLILKQYKTLLCVICPLPMAVLAFLAAQTGFFMYYFSVYLFGYAAFFVAAILIIYKLTNMICLPSKTGSDKALY</sequence>
<feature type="transmembrane region" description="Helical" evidence="1">
    <location>
        <begin position="296"/>
        <end position="313"/>
    </location>
</feature>
<evidence type="ECO:0000256" key="1">
    <source>
        <dbReference type="SAM" id="Phobius"/>
    </source>
</evidence>
<keyword evidence="1" id="KW-0812">Transmembrane</keyword>
<feature type="transmembrane region" description="Helical" evidence="1">
    <location>
        <begin position="69"/>
        <end position="86"/>
    </location>
</feature>
<dbReference type="EMBL" id="PQSP01000004">
    <property type="protein sequence ID" value="RUS66594.1"/>
    <property type="molecule type" value="Genomic_DNA"/>
</dbReference>
<dbReference type="Proteomes" id="UP000286947">
    <property type="component" value="Unassembled WGS sequence"/>
</dbReference>
<name>A0A433SD87_9BURK</name>
<accession>A0A433SD87</accession>
<organism evidence="2 3">
    <name type="scientific">Saezia sanguinis</name>
    <dbReference type="NCBI Taxonomy" id="1965230"/>
    <lineage>
        <taxon>Bacteria</taxon>
        <taxon>Pseudomonadati</taxon>
        <taxon>Pseudomonadota</taxon>
        <taxon>Betaproteobacteria</taxon>
        <taxon>Burkholderiales</taxon>
        <taxon>Saeziaceae</taxon>
        <taxon>Saezia</taxon>
    </lineage>
</organism>
<gene>
    <name evidence="2" type="ORF">CUZ56_01874</name>
</gene>
<protein>
    <submittedName>
        <fullName evidence="2">Uncharacterized protein</fullName>
    </submittedName>
</protein>
<evidence type="ECO:0000313" key="3">
    <source>
        <dbReference type="Proteomes" id="UP000286947"/>
    </source>
</evidence>